<evidence type="ECO:0000313" key="1">
    <source>
        <dbReference type="EMBL" id="VEE07454.1"/>
    </source>
</evidence>
<dbReference type="OrthoDB" id="1227232at2"/>
<proteinExistence type="predicted"/>
<dbReference type="KEGG" id="cgle:NCTC11432_02157"/>
<accession>A0A448B248</accession>
<dbReference type="RefSeq" id="WP_002977353.1">
    <property type="nucleotide sequence ID" value="NZ_CP068486.1"/>
</dbReference>
<dbReference type="EMBL" id="LR134289">
    <property type="protein sequence ID" value="VEE07454.1"/>
    <property type="molecule type" value="Genomic_DNA"/>
</dbReference>
<organism evidence="1 2">
    <name type="scientific">Chryseobacterium gleum</name>
    <name type="common">Flavobacterium gleum</name>
    <dbReference type="NCBI Taxonomy" id="250"/>
    <lineage>
        <taxon>Bacteria</taxon>
        <taxon>Pseudomonadati</taxon>
        <taxon>Bacteroidota</taxon>
        <taxon>Flavobacteriia</taxon>
        <taxon>Flavobacteriales</taxon>
        <taxon>Weeksellaceae</taxon>
        <taxon>Chryseobacterium group</taxon>
        <taxon>Chryseobacterium</taxon>
    </lineage>
</organism>
<dbReference type="AlphaFoldDB" id="A0A448B248"/>
<name>A0A448B248_CHRGE</name>
<reference evidence="1 2" key="1">
    <citation type="submission" date="2018-12" db="EMBL/GenBank/DDBJ databases">
        <authorList>
            <consortium name="Pathogen Informatics"/>
        </authorList>
    </citation>
    <scope>NUCLEOTIDE SEQUENCE [LARGE SCALE GENOMIC DNA]</scope>
    <source>
        <strain evidence="1 2">NCTC11432</strain>
    </source>
</reference>
<dbReference type="Proteomes" id="UP000279227">
    <property type="component" value="Chromosome"/>
</dbReference>
<protein>
    <submittedName>
        <fullName evidence="1">Uncharacterized protein</fullName>
    </submittedName>
</protein>
<gene>
    <name evidence="1" type="ORF">NCTC11432_02157</name>
</gene>
<dbReference type="GeneID" id="93020735"/>
<sequence length="341" mass="39714">MREEFNELNVPDGHYLKIAKNSGNIYFDEFIESVSKIKQFISNRDFKDLWGNKLQLKKAKFDEKAYIQSACELAVANYFCEKNGFRVEAKVNPKNQKDVDVKFQSNNFTYNIEVKCAAFTNREKVQNTESFKYQTYGRLDNRLDIMSILSNAIDEGLIKQGKSLKEHSELKSMDNNLKDFLINAHEKFNDLSKENEINILLICCGDREDMQSWVGYLNGPEGLFTNGSFCDPADYNNVDLVILTNLYYKHKDFYNKNIENSWNLNETLNLSIINPYCRLRKPKGIENFDSEMINYNSEINQFKVPGLAPEVLKDARKVVHFVIDYLEIQEGKYLFDKKSSN</sequence>
<dbReference type="STRING" id="525257.HMPREF0204_12295"/>
<evidence type="ECO:0000313" key="2">
    <source>
        <dbReference type="Proteomes" id="UP000279227"/>
    </source>
</evidence>